<proteinExistence type="predicted"/>
<dbReference type="SUPFAM" id="SSF51735">
    <property type="entry name" value="NAD(P)-binding Rossmann-fold domains"/>
    <property type="match status" value="1"/>
</dbReference>
<evidence type="ECO:0000313" key="2">
    <source>
        <dbReference type="EMBL" id="EHL32051.1"/>
    </source>
</evidence>
<dbReference type="Proteomes" id="UP000002770">
    <property type="component" value="Unassembled WGS sequence"/>
</dbReference>
<feature type="domain" description="NAD-dependent epimerase/dehydratase" evidence="1">
    <location>
        <begin position="4"/>
        <end position="227"/>
    </location>
</feature>
<dbReference type="HOGENOM" id="CLU_007383_6_1_6"/>
<dbReference type="InterPro" id="IPR036291">
    <property type="entry name" value="NAD(P)-bd_dom_sf"/>
</dbReference>
<dbReference type="PANTHER" id="PTHR43245:SF51">
    <property type="entry name" value="SHORT CHAIN DEHYDROGENASE_REDUCTASE FAMILY 42E, MEMBER 2"/>
    <property type="match status" value="1"/>
</dbReference>
<evidence type="ECO:0000313" key="3">
    <source>
        <dbReference type="Proteomes" id="UP000002770"/>
    </source>
</evidence>
<dbReference type="InParanoid" id="G9EKU0"/>
<dbReference type="EMBL" id="JH413805">
    <property type="protein sequence ID" value="EHL32051.1"/>
    <property type="molecule type" value="Genomic_DNA"/>
</dbReference>
<sequence length="327" mass="36531">MISIVTGATGCLGLNLTKRLISAGHEVIALGRNKHLGKVVSQLGANFVVLDLQEQTRLKTITQKADFIFHCAALSSPWGRYNDFYQANVLGTQNIIEATPSHTRLIHVSSPSIYFDFTEKHDIKEDSPLPTKTANHYIKTKLMAEQLIEKAFKEKNLNVVVLRPRAIFGPYDRSIIPRLLQTEKNGLLPVIGSGENLIDITYVDNVVESLLLAASANDSVRGKKYNITNDDPKTLKNILSMIFRALDKPLKMKHISYSTVNALAFCLEKIYSTVLFNKEPPVTRYSAGVLALGQTLNIDAAKRDLHYKPIKSIEQGMNEYAAWYKSL</sequence>
<dbReference type="InterPro" id="IPR050177">
    <property type="entry name" value="Lipid_A_modif_metabolic_enz"/>
</dbReference>
<evidence type="ECO:0000259" key="1">
    <source>
        <dbReference type="Pfam" id="PF01370"/>
    </source>
</evidence>
<dbReference type="PANTHER" id="PTHR43245">
    <property type="entry name" value="BIFUNCTIONAL POLYMYXIN RESISTANCE PROTEIN ARNA"/>
    <property type="match status" value="1"/>
</dbReference>
<dbReference type="Pfam" id="PF01370">
    <property type="entry name" value="Epimerase"/>
    <property type="match status" value="1"/>
</dbReference>
<protein>
    <recommendedName>
        <fullName evidence="1">NAD-dependent epimerase/dehydratase domain-containing protein</fullName>
    </recommendedName>
</protein>
<dbReference type="Gene3D" id="3.40.50.720">
    <property type="entry name" value="NAD(P)-binding Rossmann-like Domain"/>
    <property type="match status" value="1"/>
</dbReference>
<dbReference type="FunCoup" id="G9EKU0">
    <property type="interactions" value="287"/>
</dbReference>
<accession>G9EKU0</accession>
<gene>
    <name evidence="2" type="ORF">LDG_5831</name>
</gene>
<dbReference type="AlphaFoldDB" id="G9EKU0"/>
<keyword evidence="3" id="KW-1185">Reference proteome</keyword>
<name>G9EKU0_9GAMM</name>
<organism evidence="2 3">
    <name type="scientific">Legionella drancourtii LLAP12</name>
    <dbReference type="NCBI Taxonomy" id="658187"/>
    <lineage>
        <taxon>Bacteria</taxon>
        <taxon>Pseudomonadati</taxon>
        <taxon>Pseudomonadota</taxon>
        <taxon>Gammaproteobacteria</taxon>
        <taxon>Legionellales</taxon>
        <taxon>Legionellaceae</taxon>
        <taxon>Legionella</taxon>
    </lineage>
</organism>
<dbReference type="InterPro" id="IPR001509">
    <property type="entry name" value="Epimerase_deHydtase"/>
</dbReference>
<dbReference type="RefSeq" id="WP_006869787.1">
    <property type="nucleotide sequence ID" value="NZ_JH413805.1"/>
</dbReference>
<dbReference type="OrthoDB" id="9801056at2"/>
<dbReference type="eggNOG" id="COG0451">
    <property type="taxonomic scope" value="Bacteria"/>
</dbReference>
<dbReference type="STRING" id="658187.LDG_5831"/>
<reference evidence="2 3" key="1">
    <citation type="journal article" date="2011" name="BMC Genomics">
        <title>Insight into cross-talk between intra-amoebal pathogens.</title>
        <authorList>
            <person name="Gimenez G."/>
            <person name="Bertelli C."/>
            <person name="Moliner C."/>
            <person name="Robert C."/>
            <person name="Raoult D."/>
            <person name="Fournier P.E."/>
            <person name="Greub G."/>
        </authorList>
    </citation>
    <scope>NUCLEOTIDE SEQUENCE [LARGE SCALE GENOMIC DNA]</scope>
    <source>
        <strain evidence="2 3">LLAP12</strain>
    </source>
</reference>